<organism evidence="1 2">
    <name type="scientific">Cinchona calisaya</name>
    <dbReference type="NCBI Taxonomy" id="153742"/>
    <lineage>
        <taxon>Eukaryota</taxon>
        <taxon>Viridiplantae</taxon>
        <taxon>Streptophyta</taxon>
        <taxon>Embryophyta</taxon>
        <taxon>Tracheophyta</taxon>
        <taxon>Spermatophyta</taxon>
        <taxon>Magnoliopsida</taxon>
        <taxon>eudicotyledons</taxon>
        <taxon>Gunneridae</taxon>
        <taxon>Pentapetalae</taxon>
        <taxon>asterids</taxon>
        <taxon>lamiids</taxon>
        <taxon>Gentianales</taxon>
        <taxon>Rubiaceae</taxon>
        <taxon>Cinchonoideae</taxon>
        <taxon>Cinchoneae</taxon>
        <taxon>Cinchona</taxon>
    </lineage>
</organism>
<gene>
    <name evidence="1" type="ORF">ACH5RR_028486</name>
</gene>
<dbReference type="InterPro" id="IPR036047">
    <property type="entry name" value="F-box-like_dom_sf"/>
</dbReference>
<dbReference type="InterPro" id="IPR050796">
    <property type="entry name" value="SCF_F-box_component"/>
</dbReference>
<evidence type="ECO:0000313" key="1">
    <source>
        <dbReference type="EMBL" id="KAL3509085.1"/>
    </source>
</evidence>
<accession>A0ABD2YSJ7</accession>
<proteinExistence type="predicted"/>
<dbReference type="SUPFAM" id="SSF81383">
    <property type="entry name" value="F-box domain"/>
    <property type="match status" value="1"/>
</dbReference>
<keyword evidence="2" id="KW-1185">Reference proteome</keyword>
<dbReference type="EMBL" id="JBJUIK010000012">
    <property type="protein sequence ID" value="KAL3509085.1"/>
    <property type="molecule type" value="Genomic_DNA"/>
</dbReference>
<comment type="caution">
    <text evidence="1">The sequence shown here is derived from an EMBL/GenBank/DDBJ whole genome shotgun (WGS) entry which is preliminary data.</text>
</comment>
<evidence type="ECO:0000313" key="2">
    <source>
        <dbReference type="Proteomes" id="UP001630127"/>
    </source>
</evidence>
<evidence type="ECO:0008006" key="3">
    <source>
        <dbReference type="Google" id="ProtNLM"/>
    </source>
</evidence>
<dbReference type="PANTHER" id="PTHR31672">
    <property type="entry name" value="BNACNNG10540D PROTEIN"/>
    <property type="match status" value="1"/>
</dbReference>
<name>A0ABD2YSJ7_9GENT</name>
<sequence length="445" mass="50905">MDDKSSDPAAIKKRRKKVDDNSKVVDNSATVQGLPLHILYEILVRISSVRSVVSSKIVHPTWLDLINDSQFIKAYNEKLKSSICPLLVVRGYKNDIYHQTMYLLESNNSFDQFTSKIKFHMPNMRLSPRPCVIPRSPYQVQDFVVSSCEGLVAWTLSYNYYPIIVCNPITGEYIMVDDAQIAPNCKLSPRCVFIGIGFNHQNNHFELLRLIRSIALDNGRISIRWFTDVCTLGVEPLNWVNTGVAFRSFIGDFFLGEITQVININSVIYWMHEGKRSICYFDFEKRVFKVVRIIHMSGDSGTLSTVGGLGEDRGLFCVSLISYHDDRVEIWSMKNNGNKGDVIWTRCYHIVTNFSKLEAISIFPKVRYSFIKYLENGKVLLQYLNDLFVVYDPSLGVETCRFRVIEDASVSLYGKKLVLHKPSLIPLREALKCNNIQVFKGSTDI</sequence>
<dbReference type="Proteomes" id="UP001630127">
    <property type="component" value="Unassembled WGS sequence"/>
</dbReference>
<protein>
    <recommendedName>
        <fullName evidence="3">F-box domain-containing protein</fullName>
    </recommendedName>
</protein>
<dbReference type="AlphaFoldDB" id="A0ABD2YSJ7"/>
<reference evidence="1 2" key="1">
    <citation type="submission" date="2024-11" db="EMBL/GenBank/DDBJ databases">
        <title>A near-complete genome assembly of Cinchona calisaya.</title>
        <authorList>
            <person name="Lian D.C."/>
            <person name="Zhao X.W."/>
            <person name="Wei L."/>
        </authorList>
    </citation>
    <scope>NUCLEOTIDE SEQUENCE [LARGE SCALE GENOMIC DNA]</scope>
    <source>
        <tissue evidence="1">Nenye</tissue>
    </source>
</reference>
<dbReference type="PANTHER" id="PTHR31672:SF13">
    <property type="entry name" value="F-BOX PROTEIN CPR30-LIKE"/>
    <property type="match status" value="1"/>
</dbReference>